<dbReference type="InterPro" id="IPR002781">
    <property type="entry name" value="TM_pro_TauE-like"/>
</dbReference>
<evidence type="ECO:0000256" key="2">
    <source>
        <dbReference type="ARBA" id="ARBA00009142"/>
    </source>
</evidence>
<dbReference type="Proteomes" id="UP000199158">
    <property type="component" value="Unassembled WGS sequence"/>
</dbReference>
<evidence type="ECO:0000256" key="4">
    <source>
        <dbReference type="ARBA" id="ARBA00022989"/>
    </source>
</evidence>
<dbReference type="PANTHER" id="PTHR43701:SF2">
    <property type="entry name" value="MEMBRANE TRANSPORTER PROTEIN YJNA-RELATED"/>
    <property type="match status" value="1"/>
</dbReference>
<evidence type="ECO:0000256" key="1">
    <source>
        <dbReference type="ARBA" id="ARBA00004141"/>
    </source>
</evidence>
<keyword evidence="4 6" id="KW-1133">Transmembrane helix</keyword>
<evidence type="ECO:0000256" key="5">
    <source>
        <dbReference type="ARBA" id="ARBA00023136"/>
    </source>
</evidence>
<dbReference type="GO" id="GO:0005886">
    <property type="term" value="C:plasma membrane"/>
    <property type="evidence" value="ECO:0007669"/>
    <property type="project" value="UniProtKB-SubCell"/>
</dbReference>
<keyword evidence="8" id="KW-1185">Reference proteome</keyword>
<dbReference type="Pfam" id="PF01925">
    <property type="entry name" value="TauE"/>
    <property type="match status" value="1"/>
</dbReference>
<feature type="transmembrane region" description="Helical" evidence="6">
    <location>
        <begin position="72"/>
        <end position="91"/>
    </location>
</feature>
<name>A0A1H8A4W2_9FIRM</name>
<dbReference type="EMBL" id="FOCG01000001">
    <property type="protein sequence ID" value="SEM65942.1"/>
    <property type="molecule type" value="Genomic_DNA"/>
</dbReference>
<evidence type="ECO:0000313" key="7">
    <source>
        <dbReference type="EMBL" id="SEM65942.1"/>
    </source>
</evidence>
<dbReference type="PANTHER" id="PTHR43701">
    <property type="entry name" value="MEMBRANE TRANSPORTER PROTEIN MJ0441-RELATED"/>
    <property type="match status" value="1"/>
</dbReference>
<dbReference type="STRING" id="474960.SAMN05216180_1131"/>
<organism evidence="7 8">
    <name type="scientific">Hydrogenoanaerobacterium saccharovorans</name>
    <dbReference type="NCBI Taxonomy" id="474960"/>
    <lineage>
        <taxon>Bacteria</taxon>
        <taxon>Bacillati</taxon>
        <taxon>Bacillota</taxon>
        <taxon>Clostridia</taxon>
        <taxon>Eubacteriales</taxon>
        <taxon>Oscillospiraceae</taxon>
        <taxon>Hydrogenoanaerobacterium</taxon>
    </lineage>
</organism>
<comment type="subcellular location">
    <subcellularLocation>
        <location evidence="6">Cell membrane</location>
        <topology evidence="6">Multi-pass membrane protein</topology>
    </subcellularLocation>
    <subcellularLocation>
        <location evidence="1">Membrane</location>
        <topology evidence="1">Multi-pass membrane protein</topology>
    </subcellularLocation>
</comment>
<evidence type="ECO:0000256" key="3">
    <source>
        <dbReference type="ARBA" id="ARBA00022692"/>
    </source>
</evidence>
<feature type="transmembrane region" description="Helical" evidence="6">
    <location>
        <begin position="12"/>
        <end position="34"/>
    </location>
</feature>
<protein>
    <recommendedName>
        <fullName evidence="6">Probable membrane transporter protein</fullName>
    </recommendedName>
</protein>
<dbReference type="RefSeq" id="WP_092752491.1">
    <property type="nucleotide sequence ID" value="NZ_FOCG01000001.1"/>
</dbReference>
<keyword evidence="6" id="KW-1003">Cell membrane</keyword>
<evidence type="ECO:0000256" key="6">
    <source>
        <dbReference type="RuleBase" id="RU363041"/>
    </source>
</evidence>
<dbReference type="OrthoDB" id="25340at2"/>
<comment type="similarity">
    <text evidence="2 6">Belongs to the 4-toluene sulfonate uptake permease (TSUP) (TC 2.A.102) family.</text>
</comment>
<feature type="transmembrane region" description="Helical" evidence="6">
    <location>
        <begin position="40"/>
        <end position="60"/>
    </location>
</feature>
<accession>A0A1H8A4W2</accession>
<proteinExistence type="inferred from homology"/>
<dbReference type="InterPro" id="IPR051598">
    <property type="entry name" value="TSUP/Inactive_protease-like"/>
</dbReference>
<keyword evidence="5 6" id="KW-0472">Membrane</keyword>
<reference evidence="7 8" key="1">
    <citation type="submission" date="2016-10" db="EMBL/GenBank/DDBJ databases">
        <authorList>
            <person name="de Groot N.N."/>
        </authorList>
    </citation>
    <scope>NUCLEOTIDE SEQUENCE [LARGE SCALE GENOMIC DNA]</scope>
    <source>
        <strain evidence="7 8">CGMCC 1.5070</strain>
    </source>
</reference>
<gene>
    <name evidence="7" type="ORF">SAMN05216180_1131</name>
</gene>
<dbReference type="AlphaFoldDB" id="A0A1H8A4W2"/>
<sequence length="125" mass="13722">MNGIWIFVSSLLAGIAASMGVGGGAILLLYLTAFAGMNQLTAQGINLIFFLPIAIIAVCIHAKNKLINYKSAVICIAFGFVGVWCGLWLTKIISEELLRKLFAILLIYMGLRELFAKNKKKEKDR</sequence>
<feature type="transmembrane region" description="Helical" evidence="6">
    <location>
        <begin position="97"/>
        <end position="115"/>
    </location>
</feature>
<evidence type="ECO:0000313" key="8">
    <source>
        <dbReference type="Proteomes" id="UP000199158"/>
    </source>
</evidence>
<keyword evidence="3 6" id="KW-0812">Transmembrane</keyword>